<name>A0A6A6KG27_HEVBR</name>
<feature type="compositionally biased region" description="Basic and acidic residues" evidence="1">
    <location>
        <begin position="39"/>
        <end position="55"/>
    </location>
</feature>
<protein>
    <submittedName>
        <fullName evidence="2">Uncharacterized protein</fullName>
    </submittedName>
</protein>
<dbReference type="EMBL" id="JAAGAX010000017">
    <property type="protein sequence ID" value="KAF2286469.1"/>
    <property type="molecule type" value="Genomic_DNA"/>
</dbReference>
<evidence type="ECO:0000313" key="2">
    <source>
        <dbReference type="EMBL" id="KAF2286469.1"/>
    </source>
</evidence>
<feature type="compositionally biased region" description="Acidic residues" evidence="1">
    <location>
        <begin position="68"/>
        <end position="77"/>
    </location>
</feature>
<evidence type="ECO:0000313" key="3">
    <source>
        <dbReference type="Proteomes" id="UP000467840"/>
    </source>
</evidence>
<comment type="caution">
    <text evidence="2">The sequence shown here is derived from an EMBL/GenBank/DDBJ whole genome shotgun (WGS) entry which is preliminary data.</text>
</comment>
<dbReference type="AlphaFoldDB" id="A0A6A6KG27"/>
<organism evidence="2 3">
    <name type="scientific">Hevea brasiliensis</name>
    <name type="common">Para rubber tree</name>
    <name type="synonym">Siphonia brasiliensis</name>
    <dbReference type="NCBI Taxonomy" id="3981"/>
    <lineage>
        <taxon>Eukaryota</taxon>
        <taxon>Viridiplantae</taxon>
        <taxon>Streptophyta</taxon>
        <taxon>Embryophyta</taxon>
        <taxon>Tracheophyta</taxon>
        <taxon>Spermatophyta</taxon>
        <taxon>Magnoliopsida</taxon>
        <taxon>eudicotyledons</taxon>
        <taxon>Gunneridae</taxon>
        <taxon>Pentapetalae</taxon>
        <taxon>rosids</taxon>
        <taxon>fabids</taxon>
        <taxon>Malpighiales</taxon>
        <taxon>Euphorbiaceae</taxon>
        <taxon>Crotonoideae</taxon>
        <taxon>Micrandreae</taxon>
        <taxon>Hevea</taxon>
    </lineage>
</organism>
<evidence type="ECO:0000256" key="1">
    <source>
        <dbReference type="SAM" id="MobiDB-lite"/>
    </source>
</evidence>
<proteinExistence type="predicted"/>
<reference evidence="2 3" key="1">
    <citation type="journal article" date="2020" name="Mol. Plant">
        <title>The Chromosome-Based Rubber Tree Genome Provides New Insights into Spurge Genome Evolution and Rubber Biosynthesis.</title>
        <authorList>
            <person name="Liu J."/>
            <person name="Shi C."/>
            <person name="Shi C.C."/>
            <person name="Li W."/>
            <person name="Zhang Q.J."/>
            <person name="Zhang Y."/>
            <person name="Li K."/>
            <person name="Lu H.F."/>
            <person name="Shi C."/>
            <person name="Zhu S.T."/>
            <person name="Xiao Z.Y."/>
            <person name="Nan H."/>
            <person name="Yue Y."/>
            <person name="Zhu X.G."/>
            <person name="Wu Y."/>
            <person name="Hong X.N."/>
            <person name="Fan G.Y."/>
            <person name="Tong Y."/>
            <person name="Zhang D."/>
            <person name="Mao C.L."/>
            <person name="Liu Y.L."/>
            <person name="Hao S.J."/>
            <person name="Liu W.Q."/>
            <person name="Lv M.Q."/>
            <person name="Zhang H.B."/>
            <person name="Liu Y."/>
            <person name="Hu-Tang G.R."/>
            <person name="Wang J.P."/>
            <person name="Wang J.H."/>
            <person name="Sun Y.H."/>
            <person name="Ni S.B."/>
            <person name="Chen W.B."/>
            <person name="Zhang X.C."/>
            <person name="Jiao Y.N."/>
            <person name="Eichler E.E."/>
            <person name="Li G.H."/>
            <person name="Liu X."/>
            <person name="Gao L.Z."/>
        </authorList>
    </citation>
    <scope>NUCLEOTIDE SEQUENCE [LARGE SCALE GENOMIC DNA]</scope>
    <source>
        <strain evidence="3">cv. GT1</strain>
        <tissue evidence="2">Leaf</tissue>
    </source>
</reference>
<sequence length="84" mass="9821">MAIGSDDDNGPRDGDRRVRALEPRDNMLQHLVQHLEDQVDNSRLRDGAAHGDPIERPIVTRRHPVYNEDSEEEDEYEPHEFPRH</sequence>
<accession>A0A6A6KG27</accession>
<dbReference type="Proteomes" id="UP000467840">
    <property type="component" value="Chromosome 3"/>
</dbReference>
<feature type="region of interest" description="Disordered" evidence="1">
    <location>
        <begin position="39"/>
        <end position="84"/>
    </location>
</feature>
<gene>
    <name evidence="2" type="ORF">GH714_017161</name>
</gene>
<keyword evidence="3" id="KW-1185">Reference proteome</keyword>